<organism evidence="2 3">
    <name type="scientific">Riccia sorocarpa</name>
    <dbReference type="NCBI Taxonomy" id="122646"/>
    <lineage>
        <taxon>Eukaryota</taxon>
        <taxon>Viridiplantae</taxon>
        <taxon>Streptophyta</taxon>
        <taxon>Embryophyta</taxon>
        <taxon>Marchantiophyta</taxon>
        <taxon>Marchantiopsida</taxon>
        <taxon>Marchantiidae</taxon>
        <taxon>Marchantiales</taxon>
        <taxon>Ricciaceae</taxon>
        <taxon>Riccia</taxon>
    </lineage>
</organism>
<dbReference type="Proteomes" id="UP001633002">
    <property type="component" value="Unassembled WGS sequence"/>
</dbReference>
<sequence>MKPDVKAEIQRLWEEHTLDSEDPCRRWNQSWSRVRSFCKELARKQNSENRIPQLQREVEDKRRVLERDCSEDAIHELMELEDELQNLEKQEASLWYLRSCSKWLRFEEAPTSYFFSLTKARFSRDRIACLKTNEGVSLTRWEDILKLIAEYFSEIYDAEAEGLENRLARQRILSLIDKRISIEDQVNMDRIPEGDEIDEVMKTLKRGKAPGLDGFCALLPATSQSLCMVANTIPISESEFSLLGS</sequence>
<evidence type="ECO:0000256" key="1">
    <source>
        <dbReference type="SAM" id="Coils"/>
    </source>
</evidence>
<proteinExistence type="predicted"/>
<protein>
    <submittedName>
        <fullName evidence="2">Uncharacterized protein</fullName>
    </submittedName>
</protein>
<evidence type="ECO:0000313" key="3">
    <source>
        <dbReference type="Proteomes" id="UP001633002"/>
    </source>
</evidence>
<keyword evidence="3" id="KW-1185">Reference proteome</keyword>
<feature type="coiled-coil region" evidence="1">
    <location>
        <begin position="44"/>
        <end position="90"/>
    </location>
</feature>
<reference evidence="2 3" key="1">
    <citation type="submission" date="2024-09" db="EMBL/GenBank/DDBJ databases">
        <title>Chromosome-scale assembly of Riccia sorocarpa.</title>
        <authorList>
            <person name="Paukszto L."/>
        </authorList>
    </citation>
    <scope>NUCLEOTIDE SEQUENCE [LARGE SCALE GENOMIC DNA]</scope>
    <source>
        <strain evidence="2">LP-2024</strain>
        <tissue evidence="2">Aerial parts of the thallus</tissue>
    </source>
</reference>
<keyword evidence="1" id="KW-0175">Coiled coil</keyword>
<dbReference type="EMBL" id="JBJQOH010000003">
    <property type="protein sequence ID" value="KAL3692058.1"/>
    <property type="molecule type" value="Genomic_DNA"/>
</dbReference>
<evidence type="ECO:0000313" key="2">
    <source>
        <dbReference type="EMBL" id="KAL3692058.1"/>
    </source>
</evidence>
<name>A0ABD3HKA4_9MARC</name>
<comment type="caution">
    <text evidence="2">The sequence shown here is derived from an EMBL/GenBank/DDBJ whole genome shotgun (WGS) entry which is preliminary data.</text>
</comment>
<accession>A0ABD3HKA4</accession>
<gene>
    <name evidence="2" type="ORF">R1sor_005709</name>
</gene>
<dbReference type="AlphaFoldDB" id="A0ABD3HKA4"/>